<keyword evidence="4" id="KW-1185">Reference proteome</keyword>
<comment type="caution">
    <text evidence="3">The sequence shown here is derived from an EMBL/GenBank/DDBJ whole genome shotgun (WGS) entry which is preliminary data.</text>
</comment>
<gene>
    <name evidence="3" type="ORF">Tco_1056172</name>
</gene>
<proteinExistence type="predicted"/>
<accession>A0ABQ5H1R6</accession>
<feature type="compositionally biased region" description="Polar residues" evidence="2">
    <location>
        <begin position="1"/>
        <end position="12"/>
    </location>
</feature>
<feature type="coiled-coil region" evidence="1">
    <location>
        <begin position="146"/>
        <end position="176"/>
    </location>
</feature>
<evidence type="ECO:0000313" key="3">
    <source>
        <dbReference type="EMBL" id="GJT81830.1"/>
    </source>
</evidence>
<evidence type="ECO:0000256" key="1">
    <source>
        <dbReference type="SAM" id="Coils"/>
    </source>
</evidence>
<feature type="region of interest" description="Disordered" evidence="2">
    <location>
        <begin position="76"/>
        <end position="98"/>
    </location>
</feature>
<keyword evidence="1" id="KW-0175">Coiled coil</keyword>
<evidence type="ECO:0000256" key="2">
    <source>
        <dbReference type="SAM" id="MobiDB-lite"/>
    </source>
</evidence>
<reference evidence="3" key="1">
    <citation type="journal article" date="2022" name="Int. J. Mol. Sci.">
        <title>Draft Genome of Tanacetum Coccineum: Genomic Comparison of Closely Related Tanacetum-Family Plants.</title>
        <authorList>
            <person name="Yamashiro T."/>
            <person name="Shiraishi A."/>
            <person name="Nakayama K."/>
            <person name="Satake H."/>
        </authorList>
    </citation>
    <scope>NUCLEOTIDE SEQUENCE</scope>
</reference>
<feature type="region of interest" description="Disordered" evidence="2">
    <location>
        <begin position="1"/>
        <end position="39"/>
    </location>
</feature>
<reference evidence="3" key="2">
    <citation type="submission" date="2022-01" db="EMBL/GenBank/DDBJ databases">
        <authorList>
            <person name="Yamashiro T."/>
            <person name="Shiraishi A."/>
            <person name="Satake H."/>
            <person name="Nakayama K."/>
        </authorList>
    </citation>
    <scope>NUCLEOTIDE SEQUENCE</scope>
</reference>
<sequence length="270" mass="30441">MATSACSSTQNPPRKLAKIDYIDLSSNENSPKHSQLNPNTTINTTLELTIPPLTLNQTTPMVEPFTTLLAPRALTFSTPPNTPIEPHPYLSSSNDAPPRTSNSFPQYVIQNLPQTLPQTTLQEPIPQPINLSSNRINAQPDPSIERKNIQQELNNLQTFHQNIQEAIQNAQNVQNSLIPPTSITHIQMPPPFYPMTTSSQTTPFDPSFPQPSIFRPIDQTQWLEQPPRGQEHTCPHCQKTETIINNFQSETRFMLHHILERVNHLSSKLP</sequence>
<evidence type="ECO:0000313" key="4">
    <source>
        <dbReference type="Proteomes" id="UP001151760"/>
    </source>
</evidence>
<dbReference type="Proteomes" id="UP001151760">
    <property type="component" value="Unassembled WGS sequence"/>
</dbReference>
<dbReference type="EMBL" id="BQNB010019114">
    <property type="protein sequence ID" value="GJT81830.1"/>
    <property type="molecule type" value="Genomic_DNA"/>
</dbReference>
<protein>
    <submittedName>
        <fullName evidence="3">Uncharacterized protein</fullName>
    </submittedName>
</protein>
<name>A0ABQ5H1R6_9ASTR</name>
<organism evidence="3 4">
    <name type="scientific">Tanacetum coccineum</name>
    <dbReference type="NCBI Taxonomy" id="301880"/>
    <lineage>
        <taxon>Eukaryota</taxon>
        <taxon>Viridiplantae</taxon>
        <taxon>Streptophyta</taxon>
        <taxon>Embryophyta</taxon>
        <taxon>Tracheophyta</taxon>
        <taxon>Spermatophyta</taxon>
        <taxon>Magnoliopsida</taxon>
        <taxon>eudicotyledons</taxon>
        <taxon>Gunneridae</taxon>
        <taxon>Pentapetalae</taxon>
        <taxon>asterids</taxon>
        <taxon>campanulids</taxon>
        <taxon>Asterales</taxon>
        <taxon>Asteraceae</taxon>
        <taxon>Asteroideae</taxon>
        <taxon>Anthemideae</taxon>
        <taxon>Anthemidinae</taxon>
        <taxon>Tanacetum</taxon>
    </lineage>
</organism>
<feature type="compositionally biased region" description="Polar residues" evidence="2">
    <location>
        <begin position="24"/>
        <end position="35"/>
    </location>
</feature>